<dbReference type="Proteomes" id="UP000681075">
    <property type="component" value="Unassembled WGS sequence"/>
</dbReference>
<dbReference type="PANTHER" id="PTHR48090">
    <property type="entry name" value="UNDECAPRENYL-PHOSPHATE 4-DEOXY-4-FORMAMIDO-L-ARABINOSE TRANSFERASE-RELATED"/>
    <property type="match status" value="1"/>
</dbReference>
<reference evidence="9" key="1">
    <citation type="submission" date="2021-02" db="EMBL/GenBank/DDBJ databases">
        <title>Genome sequence of Rhodospirillales sp. strain TMPK1 isolated from soil.</title>
        <authorList>
            <person name="Nakai R."/>
            <person name="Kusada H."/>
            <person name="Tamaki H."/>
        </authorList>
    </citation>
    <scope>NUCLEOTIDE SEQUENCE</scope>
    <source>
        <strain evidence="9">TMPK1</strain>
    </source>
</reference>
<dbReference type="CDD" id="cd04187">
    <property type="entry name" value="DPM1_like_bac"/>
    <property type="match status" value="1"/>
</dbReference>
<dbReference type="RefSeq" id="WP_420244816.1">
    <property type="nucleotide sequence ID" value="NZ_BOPV01000001.1"/>
</dbReference>
<evidence type="ECO:0000313" key="9">
    <source>
        <dbReference type="EMBL" id="GIL41364.1"/>
    </source>
</evidence>
<evidence type="ECO:0000256" key="3">
    <source>
        <dbReference type="ARBA" id="ARBA00022679"/>
    </source>
</evidence>
<feature type="transmembrane region" description="Helical" evidence="7">
    <location>
        <begin position="234"/>
        <end position="255"/>
    </location>
</feature>
<dbReference type="AlphaFoldDB" id="A0A8S8XFE6"/>
<organism evidence="9 10">
    <name type="scientific">Roseiterribacter gracilis</name>
    <dbReference type="NCBI Taxonomy" id="2812848"/>
    <lineage>
        <taxon>Bacteria</taxon>
        <taxon>Pseudomonadati</taxon>
        <taxon>Pseudomonadota</taxon>
        <taxon>Alphaproteobacteria</taxon>
        <taxon>Rhodospirillales</taxon>
        <taxon>Roseiterribacteraceae</taxon>
        <taxon>Roseiterribacter</taxon>
    </lineage>
</organism>
<gene>
    <name evidence="9" type="ORF">TMPK1_36010</name>
</gene>
<evidence type="ECO:0000256" key="4">
    <source>
        <dbReference type="ARBA" id="ARBA00022692"/>
    </source>
</evidence>
<evidence type="ECO:0000259" key="8">
    <source>
        <dbReference type="Pfam" id="PF00535"/>
    </source>
</evidence>
<dbReference type="GO" id="GO:0005886">
    <property type="term" value="C:plasma membrane"/>
    <property type="evidence" value="ECO:0007669"/>
    <property type="project" value="TreeGrafter"/>
</dbReference>
<keyword evidence="4 7" id="KW-0812">Transmembrane</keyword>
<keyword evidence="3 9" id="KW-0808">Transferase</keyword>
<evidence type="ECO:0000256" key="2">
    <source>
        <dbReference type="ARBA" id="ARBA00022676"/>
    </source>
</evidence>
<feature type="domain" description="Glycosyltransferase 2-like" evidence="8">
    <location>
        <begin position="11"/>
        <end position="172"/>
    </location>
</feature>
<evidence type="ECO:0000256" key="6">
    <source>
        <dbReference type="ARBA" id="ARBA00023136"/>
    </source>
</evidence>
<dbReference type="EMBL" id="BOPV01000001">
    <property type="protein sequence ID" value="GIL41364.1"/>
    <property type="molecule type" value="Genomic_DNA"/>
</dbReference>
<evidence type="ECO:0000256" key="7">
    <source>
        <dbReference type="SAM" id="Phobius"/>
    </source>
</evidence>
<protein>
    <submittedName>
        <fullName evidence="9">Glycosyl transferase family 2</fullName>
    </submittedName>
</protein>
<dbReference type="InterPro" id="IPR001173">
    <property type="entry name" value="Glyco_trans_2-like"/>
</dbReference>
<keyword evidence="10" id="KW-1185">Reference proteome</keyword>
<accession>A0A8S8XFE6</accession>
<keyword evidence="2" id="KW-0328">Glycosyltransferase</keyword>
<dbReference type="Pfam" id="PF00535">
    <property type="entry name" value="Glycos_transf_2"/>
    <property type="match status" value="1"/>
</dbReference>
<comment type="caution">
    <text evidence="9">The sequence shown here is derived from an EMBL/GenBank/DDBJ whole genome shotgun (WGS) entry which is preliminary data.</text>
</comment>
<sequence length="315" mass="34445">MKITTMAPLLSVVAPCFNEAANLRELVQRISAVVAPLGNYEIVLVDDGSRDDSVAVMRDLAAQNPCVRWLALSRNFGHQRALRAGLDSARGDAVISLDADLQHPPELIPTLVEAWRGGAEVVTTVRQDPPESDPFKRWTGRLFYRLLNAMSDTPIEPGSADFRLLDRRVVDAIRALPETDLFFRGLVPWLGFRVASVKFNPDARTRGQSAYTLRRMVSLAASGITSSSITPLRLSILLAVGLACVALLFVVYALLRWAAGDAVPGWTSILVVVALLGAMQLFVLGVIGEYLGRVLRQTQGRPPYLVRTASDEEAR</sequence>
<proteinExistence type="predicted"/>
<dbReference type="InterPro" id="IPR029044">
    <property type="entry name" value="Nucleotide-diphossugar_trans"/>
</dbReference>
<name>A0A8S8XFE6_9PROT</name>
<evidence type="ECO:0000313" key="10">
    <source>
        <dbReference type="Proteomes" id="UP000681075"/>
    </source>
</evidence>
<evidence type="ECO:0000256" key="1">
    <source>
        <dbReference type="ARBA" id="ARBA00004141"/>
    </source>
</evidence>
<feature type="transmembrane region" description="Helical" evidence="7">
    <location>
        <begin position="267"/>
        <end position="291"/>
    </location>
</feature>
<dbReference type="GO" id="GO:0016757">
    <property type="term" value="F:glycosyltransferase activity"/>
    <property type="evidence" value="ECO:0007669"/>
    <property type="project" value="UniProtKB-KW"/>
</dbReference>
<comment type="subcellular location">
    <subcellularLocation>
        <location evidence="1">Membrane</location>
        <topology evidence="1">Multi-pass membrane protein</topology>
    </subcellularLocation>
</comment>
<dbReference type="SUPFAM" id="SSF53448">
    <property type="entry name" value="Nucleotide-diphospho-sugar transferases"/>
    <property type="match status" value="1"/>
</dbReference>
<keyword evidence="5 7" id="KW-1133">Transmembrane helix</keyword>
<dbReference type="InterPro" id="IPR050256">
    <property type="entry name" value="Glycosyltransferase_2"/>
</dbReference>
<keyword evidence="6 7" id="KW-0472">Membrane</keyword>
<dbReference type="Gene3D" id="3.90.550.10">
    <property type="entry name" value="Spore Coat Polysaccharide Biosynthesis Protein SpsA, Chain A"/>
    <property type="match status" value="1"/>
</dbReference>
<evidence type="ECO:0000256" key="5">
    <source>
        <dbReference type="ARBA" id="ARBA00022989"/>
    </source>
</evidence>
<dbReference type="PANTHER" id="PTHR48090:SF1">
    <property type="entry name" value="PROPHAGE BACTOPRENOL GLUCOSYL TRANSFERASE HOMOLOG"/>
    <property type="match status" value="1"/>
</dbReference>